<keyword evidence="2" id="KW-1185">Reference proteome</keyword>
<organism evidence="1 2">
    <name type="scientific">Dendryphion nanum</name>
    <dbReference type="NCBI Taxonomy" id="256645"/>
    <lineage>
        <taxon>Eukaryota</taxon>
        <taxon>Fungi</taxon>
        <taxon>Dikarya</taxon>
        <taxon>Ascomycota</taxon>
        <taxon>Pezizomycotina</taxon>
        <taxon>Dothideomycetes</taxon>
        <taxon>Pleosporomycetidae</taxon>
        <taxon>Pleosporales</taxon>
        <taxon>Torulaceae</taxon>
        <taxon>Dendryphion</taxon>
    </lineage>
</organism>
<name>A0A9P9IIX2_9PLEO</name>
<reference evidence="1" key="1">
    <citation type="journal article" date="2021" name="Nat. Commun.">
        <title>Genetic determinants of endophytism in the Arabidopsis root mycobiome.</title>
        <authorList>
            <person name="Mesny F."/>
            <person name="Miyauchi S."/>
            <person name="Thiergart T."/>
            <person name="Pickel B."/>
            <person name="Atanasova L."/>
            <person name="Karlsson M."/>
            <person name="Huettel B."/>
            <person name="Barry K.W."/>
            <person name="Haridas S."/>
            <person name="Chen C."/>
            <person name="Bauer D."/>
            <person name="Andreopoulos W."/>
            <person name="Pangilinan J."/>
            <person name="LaButti K."/>
            <person name="Riley R."/>
            <person name="Lipzen A."/>
            <person name="Clum A."/>
            <person name="Drula E."/>
            <person name="Henrissat B."/>
            <person name="Kohler A."/>
            <person name="Grigoriev I.V."/>
            <person name="Martin F.M."/>
            <person name="Hacquard S."/>
        </authorList>
    </citation>
    <scope>NUCLEOTIDE SEQUENCE</scope>
    <source>
        <strain evidence="1">MPI-CAGE-CH-0243</strain>
    </source>
</reference>
<evidence type="ECO:0000313" key="1">
    <source>
        <dbReference type="EMBL" id="KAH7121159.1"/>
    </source>
</evidence>
<dbReference type="AlphaFoldDB" id="A0A9P9IIX2"/>
<sequence>MAQRQMNEYLSETGSSRDPHNRLTFLHLPIHIRQIVYKFSGLTASSYNLNMSWLSAWPEKKYPDTTCRIHLCCERLWLKGHDLQKVDSTDEHEVWEIVNSGGFLEQCHDCRLMPLCSLLLVSKRISKEVTEVFYKTNQFAISLGHPFGFTRLWNMSGDCISSLRTLSITIDARQFRLEGRTWPLPTTPLNHQNPEGKQIVEKWTNLVHKLALHIKSQKLSLSIFFSALDMATVHAVLAPLFSLPTLADCAIWINLDPTGQRVLRHIPSFWKPPFFELSGQKLMGSVGLSSLVETTIKELTTTSTKDFKPFPYLRLPTELRLLILSYTSLIANEYIQWRPKRMKPDTRPAGREKEYPCCDWSFLGPDDEYICLDECDWNVNTTLVTANQCCNSCHIGRVPICLCSWHGQIYSTRCRCRELRHPLFSVSRQVRSDTIRVYYSHNRLIISPFGSQRLQYSYDFDWPAGNRHQKNKKTELSLYLAAIPCNALQYIRRLEWIIPALDKGWYICPKLPCWFDYLDTLDLMSYAMTLSGLTFSIIILQLPNSYEGEWYADPQDAPLIYEAHQEVLIPMRRLAEAGLKDFFVYALWEHWNHVDKINWEQRLEKLIMGNSYDSTKRGKPWEDAVTIAERR</sequence>
<dbReference type="PANTHER" id="PTHR42085">
    <property type="entry name" value="F-BOX DOMAIN-CONTAINING PROTEIN"/>
    <property type="match status" value="1"/>
</dbReference>
<protein>
    <submittedName>
        <fullName evidence="1">Uncharacterized protein</fullName>
    </submittedName>
</protein>
<gene>
    <name evidence="1" type="ORF">B0J11DRAFT_58507</name>
</gene>
<dbReference type="Proteomes" id="UP000700596">
    <property type="component" value="Unassembled WGS sequence"/>
</dbReference>
<evidence type="ECO:0000313" key="2">
    <source>
        <dbReference type="Proteomes" id="UP000700596"/>
    </source>
</evidence>
<comment type="caution">
    <text evidence="1">The sequence shown here is derived from an EMBL/GenBank/DDBJ whole genome shotgun (WGS) entry which is preliminary data.</text>
</comment>
<dbReference type="EMBL" id="JAGMWT010000010">
    <property type="protein sequence ID" value="KAH7121159.1"/>
    <property type="molecule type" value="Genomic_DNA"/>
</dbReference>
<dbReference type="PANTHER" id="PTHR42085:SF2">
    <property type="entry name" value="F-BOX DOMAIN-CONTAINING PROTEIN"/>
    <property type="match status" value="1"/>
</dbReference>
<accession>A0A9P9IIX2</accession>
<dbReference type="OrthoDB" id="2099276at2759"/>
<dbReference type="InterPro" id="IPR038883">
    <property type="entry name" value="AN11006-like"/>
</dbReference>
<proteinExistence type="predicted"/>